<evidence type="ECO:0000256" key="1">
    <source>
        <dbReference type="ARBA" id="ARBA00005695"/>
    </source>
</evidence>
<dbReference type="Proteomes" id="UP000002754">
    <property type="component" value="Unassembled WGS sequence"/>
</dbReference>
<keyword evidence="2" id="KW-0813">Transport</keyword>
<comment type="similarity">
    <text evidence="1">Belongs to the bacterial solute-binding protein 5 family.</text>
</comment>
<name>A0A094XBY7_ALKAL</name>
<evidence type="ECO:0000256" key="2">
    <source>
        <dbReference type="ARBA" id="ARBA00022448"/>
    </source>
</evidence>
<keyword evidence="3 4" id="KW-0732">Signal</keyword>
<proteinExistence type="inferred from homology"/>
<dbReference type="EMBL" id="JALP01000188">
    <property type="protein sequence ID" value="THG89971.1"/>
    <property type="molecule type" value="Genomic_DNA"/>
</dbReference>
<reference evidence="6 8" key="1">
    <citation type="journal article" date="2014" name="Genome Announc.">
        <title>Draft Genome Sequence of Bacillus alcalophilus AV1934, a Classic Alkaliphile Isolated from Human Feces in 1934.</title>
        <authorList>
            <person name="Attie O."/>
            <person name="Jayaprakash A."/>
            <person name="Shah H."/>
            <person name="Paulsen I.T."/>
            <person name="Morino M."/>
            <person name="Takahashi Y."/>
            <person name="Narumi I."/>
            <person name="Sachidanandam R."/>
            <person name="Satoh K."/>
            <person name="Ito M."/>
            <person name="Krulwich T.A."/>
        </authorList>
    </citation>
    <scope>NUCLEOTIDE SEQUENCE [LARGE SCALE GENOMIC DNA]</scope>
    <source>
        <strain evidence="6 8">AV1934</strain>
    </source>
</reference>
<protein>
    <submittedName>
        <fullName evidence="6">ABC transporter substrate-binding protein</fullName>
    </submittedName>
</protein>
<dbReference type="AlphaFoldDB" id="A0A094XBY7"/>
<dbReference type="OrthoDB" id="9796817at2"/>
<evidence type="ECO:0000313" key="9">
    <source>
        <dbReference type="Proteomes" id="UP000297014"/>
    </source>
</evidence>
<sequence length="525" mass="57992">MKKLVMISFIVALITLVACSEQSNESEGNIATEQTSGGDLVVDLSSAPVSLDPHAANDGNSLYVMSAIYDTLVFLDKDLTLKPGLAESYEQIEDTVWQLKLRQGIEFHDGTPFNAEVVKVNFDRIFDEDVASPVGFLFDMVTNVEVIDEYTVHIETEFPFVALPAHLAHPAGHMISKEAIEADYEAMENGEPPFAYVNENPIGTGYFKYESSIPGEAVTLTKNEDYWDVKANVDKVTFKVVPEDLTRIAELQTKEADIIYPVNPNDIKQLEDTDGTAVQQSDSSNLTYIGFNLEVEPFTDKRVRHAITMAIDKEELIDGIVDGVALPAQGFLAPTVYGYSDDLTPLTYDVEEAKRLLAEAGYADGFQATILTTDLRSNINIAEYAQAQLAPLGIDLSIQIAEQGAYLDATAQGNHELFVGSWGTVTLDADYGLYGMFHSSNIGAPGNRSFIQNDEVDALLEAARKEMDEATRLELYKEVQQLLVDEAPLVPVYHSILLAGLRDNVEGYFQYPSSFLFLRDVELKE</sequence>
<dbReference type="eggNOG" id="COG0747">
    <property type="taxonomic scope" value="Bacteria"/>
</dbReference>
<dbReference type="SUPFAM" id="SSF53850">
    <property type="entry name" value="Periplasmic binding protein-like II"/>
    <property type="match status" value="1"/>
</dbReference>
<evidence type="ECO:0000313" key="7">
    <source>
        <dbReference type="EMBL" id="THG89971.1"/>
    </source>
</evidence>
<dbReference type="GO" id="GO:0043190">
    <property type="term" value="C:ATP-binding cassette (ABC) transporter complex"/>
    <property type="evidence" value="ECO:0007669"/>
    <property type="project" value="InterPro"/>
</dbReference>
<dbReference type="PIRSF" id="PIRSF002741">
    <property type="entry name" value="MppA"/>
    <property type="match status" value="1"/>
</dbReference>
<dbReference type="InterPro" id="IPR039424">
    <property type="entry name" value="SBP_5"/>
</dbReference>
<reference evidence="7 9" key="2">
    <citation type="submission" date="2014-01" db="EMBL/GenBank/DDBJ databases">
        <title>Draft genome sequencing of Bacillus alcalophilus CGMCC 1.3604.</title>
        <authorList>
            <person name="Yang J."/>
            <person name="Diao L."/>
            <person name="Yang S."/>
        </authorList>
    </citation>
    <scope>NUCLEOTIDE SEQUENCE [LARGE SCALE GENOMIC DNA]</scope>
    <source>
        <strain evidence="7 9">CGMCC 1.3604</strain>
    </source>
</reference>
<dbReference type="GO" id="GO:0042597">
    <property type="term" value="C:periplasmic space"/>
    <property type="evidence" value="ECO:0007669"/>
    <property type="project" value="UniProtKB-ARBA"/>
</dbReference>
<dbReference type="Pfam" id="PF00496">
    <property type="entry name" value="SBP_bac_5"/>
    <property type="match status" value="1"/>
</dbReference>
<dbReference type="RefSeq" id="WP_040324118.1">
    <property type="nucleotide sequence ID" value="NZ_ALPT02000068.1"/>
</dbReference>
<dbReference type="EMBL" id="ALPT02000068">
    <property type="protein sequence ID" value="KGA96295.1"/>
    <property type="molecule type" value="Genomic_DNA"/>
</dbReference>
<accession>A0A094XBY7</accession>
<evidence type="ECO:0000313" key="6">
    <source>
        <dbReference type="EMBL" id="KGA96295.1"/>
    </source>
</evidence>
<organism evidence="6 8">
    <name type="scientific">Alkalihalobacillus alcalophilus ATCC 27647 = CGMCC 1.3604</name>
    <dbReference type="NCBI Taxonomy" id="1218173"/>
    <lineage>
        <taxon>Bacteria</taxon>
        <taxon>Bacillati</taxon>
        <taxon>Bacillota</taxon>
        <taxon>Bacilli</taxon>
        <taxon>Bacillales</taxon>
        <taxon>Bacillaceae</taxon>
        <taxon>Alkalihalobacillus</taxon>
    </lineage>
</organism>
<evidence type="ECO:0000256" key="4">
    <source>
        <dbReference type="SAM" id="SignalP"/>
    </source>
</evidence>
<evidence type="ECO:0000259" key="5">
    <source>
        <dbReference type="Pfam" id="PF00496"/>
    </source>
</evidence>
<dbReference type="InterPro" id="IPR030678">
    <property type="entry name" value="Peptide/Ni-bd"/>
</dbReference>
<dbReference type="Gene3D" id="3.10.105.10">
    <property type="entry name" value="Dipeptide-binding Protein, Domain 3"/>
    <property type="match status" value="1"/>
</dbReference>
<dbReference type="PANTHER" id="PTHR30290:SF9">
    <property type="entry name" value="OLIGOPEPTIDE-BINDING PROTEIN APPA"/>
    <property type="match status" value="1"/>
</dbReference>
<keyword evidence="8" id="KW-1185">Reference proteome</keyword>
<dbReference type="STRING" id="1218173.BALCAV_0217020"/>
<comment type="caution">
    <text evidence="6">The sequence shown here is derived from an EMBL/GenBank/DDBJ whole genome shotgun (WGS) entry which is preliminary data.</text>
</comment>
<dbReference type="GO" id="GO:1904680">
    <property type="term" value="F:peptide transmembrane transporter activity"/>
    <property type="evidence" value="ECO:0007669"/>
    <property type="project" value="TreeGrafter"/>
</dbReference>
<evidence type="ECO:0000313" key="8">
    <source>
        <dbReference type="Proteomes" id="UP000002754"/>
    </source>
</evidence>
<dbReference type="Gene3D" id="3.40.190.10">
    <property type="entry name" value="Periplasmic binding protein-like II"/>
    <property type="match status" value="1"/>
</dbReference>
<dbReference type="Gene3D" id="3.90.76.10">
    <property type="entry name" value="Dipeptide-binding Protein, Domain 1"/>
    <property type="match status" value="1"/>
</dbReference>
<feature type="signal peptide" evidence="4">
    <location>
        <begin position="1"/>
        <end position="20"/>
    </location>
</feature>
<dbReference type="CDD" id="cd08499">
    <property type="entry name" value="PBP2_Ylib_like"/>
    <property type="match status" value="1"/>
</dbReference>
<dbReference type="Proteomes" id="UP000297014">
    <property type="component" value="Unassembled WGS sequence"/>
</dbReference>
<gene>
    <name evidence="7" type="ORF">AJ85_14295</name>
    <name evidence="6" type="ORF">BALCAV_0217020</name>
</gene>
<dbReference type="GO" id="GO:0015833">
    <property type="term" value="P:peptide transport"/>
    <property type="evidence" value="ECO:0007669"/>
    <property type="project" value="TreeGrafter"/>
</dbReference>
<evidence type="ECO:0000256" key="3">
    <source>
        <dbReference type="ARBA" id="ARBA00022729"/>
    </source>
</evidence>
<dbReference type="PANTHER" id="PTHR30290">
    <property type="entry name" value="PERIPLASMIC BINDING COMPONENT OF ABC TRANSPORTER"/>
    <property type="match status" value="1"/>
</dbReference>
<feature type="chain" id="PRO_5038207425" evidence="4">
    <location>
        <begin position="21"/>
        <end position="525"/>
    </location>
</feature>
<feature type="domain" description="Solute-binding protein family 5" evidence="5">
    <location>
        <begin position="81"/>
        <end position="443"/>
    </location>
</feature>
<dbReference type="PROSITE" id="PS51257">
    <property type="entry name" value="PROKAR_LIPOPROTEIN"/>
    <property type="match status" value="1"/>
</dbReference>
<dbReference type="InterPro" id="IPR000914">
    <property type="entry name" value="SBP_5_dom"/>
</dbReference>